<dbReference type="Pfam" id="PF10517">
    <property type="entry name" value="DM13"/>
    <property type="match status" value="1"/>
</dbReference>
<dbReference type="GeneID" id="57289815"/>
<dbReference type="AlphaFoldDB" id="A0A2I7KD21"/>
<name>A0A2I7KD21_9RHOB</name>
<sequence length="155" mass="16675">MRWILRLLSHGIALAIGFALGIYMLPILTAPDSPDAAALTASAEGATYTGSFTRDLAGSDFLHWGTGSISLSPQQITHMGALAPGPDYKLYLTPEFVEDEAGFEAIKAASVRIGDVKMFDGLILPISEGINIEDYTTVVIWCEAFGEFITAAKYR</sequence>
<proteinExistence type="predicted"/>
<organism evidence="1 2">
    <name type="scientific">Phaeobacter inhibens</name>
    <dbReference type="NCBI Taxonomy" id="221822"/>
    <lineage>
        <taxon>Bacteria</taxon>
        <taxon>Pseudomonadati</taxon>
        <taxon>Pseudomonadota</taxon>
        <taxon>Alphaproteobacteria</taxon>
        <taxon>Rhodobacterales</taxon>
        <taxon>Roseobacteraceae</taxon>
        <taxon>Phaeobacter</taxon>
    </lineage>
</organism>
<evidence type="ECO:0000313" key="1">
    <source>
        <dbReference type="EMBL" id="AUR00502.1"/>
    </source>
</evidence>
<dbReference type="Proteomes" id="UP000236447">
    <property type="component" value="Chromosome"/>
</dbReference>
<protein>
    <submittedName>
        <fullName evidence="1">Electron transfer DM13</fullName>
    </submittedName>
</protein>
<accession>A0A2I7KD21</accession>
<dbReference type="RefSeq" id="WP_102859342.1">
    <property type="nucleotide sequence ID" value="NZ_CP010650.1"/>
</dbReference>
<gene>
    <name evidence="1" type="ORF">PhaeoP88_03171</name>
</gene>
<dbReference type="InterPro" id="IPR019545">
    <property type="entry name" value="DM13_domain"/>
</dbReference>
<dbReference type="EMBL" id="CP010725">
    <property type="protein sequence ID" value="AUR00502.1"/>
    <property type="molecule type" value="Genomic_DNA"/>
</dbReference>
<evidence type="ECO:0000313" key="2">
    <source>
        <dbReference type="Proteomes" id="UP000236447"/>
    </source>
</evidence>
<dbReference type="PROSITE" id="PS51549">
    <property type="entry name" value="DM13"/>
    <property type="match status" value="1"/>
</dbReference>
<reference evidence="1 2" key="2">
    <citation type="journal article" date="2017" name="Genome Biol. Evol.">
        <title>Trajectories and Drivers of Genome Evolution in Surface-Associated Marine Phaeobacter.</title>
        <authorList>
            <person name="Freese H.M."/>
            <person name="Sikorski J."/>
            <person name="Bunk B."/>
            <person name="Scheuner C."/>
            <person name="Meier-Kolthoff J.P."/>
            <person name="Sproer C."/>
            <person name="Gram L."/>
            <person name="Overmann J."/>
        </authorList>
    </citation>
    <scope>NUCLEOTIDE SEQUENCE [LARGE SCALE GENOMIC DNA]</scope>
    <source>
        <strain evidence="1 2">P88</strain>
    </source>
</reference>
<reference evidence="1 2" key="1">
    <citation type="journal article" date="2017" name="Front. Microbiol.">
        <title>Phaeobacter piscinae sp. nov., a species of the Roseobacter group and potential aquaculture probiont.</title>
        <authorList>
            <person name="Sonnenschein E.C."/>
            <person name="Phippen C.B.W."/>
            <person name="Nielsen K.F."/>
            <person name="Mateiu R.V."/>
            <person name="Melchiorsen J."/>
            <person name="Gram L."/>
            <person name="Overmann J."/>
            <person name="Freese H.M."/>
        </authorList>
    </citation>
    <scope>NUCLEOTIDE SEQUENCE [LARGE SCALE GENOMIC DNA]</scope>
    <source>
        <strain evidence="1 2">P88</strain>
    </source>
</reference>